<name>A0A6P3XZJ4_DINQU</name>
<sequence length="644" mass="74062">MAISASFHRNVFLLNQLVPPNDSFKKHFREGMFDKPNTAGFIHVTYYLFMICDAERFKKLVEWPVVCKKTEAKYRNDVKDYLSIMSLENPDIGFPPVLTTYLHHASGTKFMILMWKLSQLTLRRYIMRNGNDEVLFTPRPGSIDELTKTYLQQSKANINRNIASHHRSCLQIERTANSALIEEKEELAKIKTELFDKKQSMAKYIAEAPVAAFIKQRLADVEDSEVIQRWKNSLNESTRYIQKRIGILKDLEKKCEDISGIISNLLNNAKALDGKQLEEINYSSISELPFPPVVQCCLYKLYDGNKLIFNNFMSLFTLILCQVYQSLRKGYLVDLSQCLLQAEASTEDMKAMYNIFKTLLTSIIDYTEKTADVLCEKNTTRITGETALLLVKSVLLMPSPLIKINTNCADEKNDLHTLLQFTPGETAHKSLFSRYTRQKEHHTPDLRTNLFVSRIDINDKMLIGNNEKHNLSMRIGMSSVNRLHKKTTGSYSRLFSARTNKNAKANNSMVFLSSTVQANSPTIGNTTGREFNVRNHNLDITAKSLFNLSEEPLTVQYTPIKQNALQDTIEEDVFNHEFKITKPELNELTEIRFVNDDNGTVVKQENTSRRRSISDLVERYKKVLEISNCTAMKFQEECLKYETE</sequence>
<reference evidence="3" key="1">
    <citation type="submission" date="2025-08" db="UniProtKB">
        <authorList>
            <consortium name="RefSeq"/>
        </authorList>
    </citation>
    <scope>IDENTIFICATION</scope>
</reference>
<dbReference type="OrthoDB" id="5575722at2759"/>
<dbReference type="GO" id="GO:1990498">
    <property type="term" value="C:mitotic spindle microtubule"/>
    <property type="evidence" value="ECO:0007669"/>
    <property type="project" value="TreeGrafter"/>
</dbReference>
<accession>A0A6P3XZJ4</accession>
<evidence type="ECO:0000313" key="3">
    <source>
        <dbReference type="RefSeq" id="XP_014483399.1"/>
    </source>
</evidence>
<evidence type="ECO:0000313" key="2">
    <source>
        <dbReference type="Proteomes" id="UP000515204"/>
    </source>
</evidence>
<dbReference type="Pfam" id="PF14661">
    <property type="entry name" value="HAUS6_N"/>
    <property type="match status" value="1"/>
</dbReference>
<dbReference type="Proteomes" id="UP000515204">
    <property type="component" value="Unplaced"/>
</dbReference>
<dbReference type="InterPro" id="IPR026797">
    <property type="entry name" value="HAUS_6"/>
</dbReference>
<protein>
    <submittedName>
        <fullName evidence="3">Uncharacterized protein LOC106748951</fullName>
    </submittedName>
</protein>
<evidence type="ECO:0000259" key="1">
    <source>
        <dbReference type="Pfam" id="PF14661"/>
    </source>
</evidence>
<dbReference type="PANTHER" id="PTHR16151:SF2">
    <property type="entry name" value="HAUS AUGMIN-LIKE COMPLEX SUBUNIT 6"/>
    <property type="match status" value="1"/>
</dbReference>
<dbReference type="AlphaFoldDB" id="A0A6P3XZJ4"/>
<gene>
    <name evidence="3" type="primary">LOC106748951</name>
</gene>
<dbReference type="GeneID" id="106748951"/>
<dbReference type="PANTHER" id="PTHR16151">
    <property type="entry name" value="HAUS AUGMIN-LIKE COMPLEX SUBUNIT 6"/>
    <property type="match status" value="1"/>
</dbReference>
<dbReference type="KEGG" id="dqu:106748951"/>
<dbReference type="GO" id="GO:0051225">
    <property type="term" value="P:spindle assembly"/>
    <property type="evidence" value="ECO:0007669"/>
    <property type="project" value="InterPro"/>
</dbReference>
<organism evidence="2 3">
    <name type="scientific">Dinoponera quadriceps</name>
    <name type="common">South American ant</name>
    <dbReference type="NCBI Taxonomy" id="609295"/>
    <lineage>
        <taxon>Eukaryota</taxon>
        <taxon>Metazoa</taxon>
        <taxon>Ecdysozoa</taxon>
        <taxon>Arthropoda</taxon>
        <taxon>Hexapoda</taxon>
        <taxon>Insecta</taxon>
        <taxon>Pterygota</taxon>
        <taxon>Neoptera</taxon>
        <taxon>Endopterygota</taxon>
        <taxon>Hymenoptera</taxon>
        <taxon>Apocrita</taxon>
        <taxon>Aculeata</taxon>
        <taxon>Formicoidea</taxon>
        <taxon>Formicidae</taxon>
        <taxon>Ponerinae</taxon>
        <taxon>Ponerini</taxon>
        <taxon>Dinoponera</taxon>
    </lineage>
</organism>
<proteinExistence type="predicted"/>
<dbReference type="RefSeq" id="XP_014483399.1">
    <property type="nucleotide sequence ID" value="XM_014627913.1"/>
</dbReference>
<dbReference type="InterPro" id="IPR028163">
    <property type="entry name" value="HAUS_6_N"/>
</dbReference>
<feature type="domain" description="HAUS augmin-like complex subunit 6 N-terminal" evidence="1">
    <location>
        <begin position="7"/>
        <end position="203"/>
    </location>
</feature>
<keyword evidence="2" id="KW-1185">Reference proteome</keyword>
<dbReference type="GO" id="GO:0070652">
    <property type="term" value="C:HAUS complex"/>
    <property type="evidence" value="ECO:0007669"/>
    <property type="project" value="InterPro"/>
</dbReference>
<dbReference type="GO" id="GO:0008017">
    <property type="term" value="F:microtubule binding"/>
    <property type="evidence" value="ECO:0007669"/>
    <property type="project" value="TreeGrafter"/>
</dbReference>